<name>A0ABQ4EQN8_9ACTN</name>
<gene>
    <name evidence="3" type="ORF">Pma05_35080</name>
</gene>
<accession>A0ABQ4EQN8</accession>
<feature type="region of interest" description="Disordered" evidence="1">
    <location>
        <begin position="29"/>
        <end position="63"/>
    </location>
</feature>
<protein>
    <recommendedName>
        <fullName evidence="5">Lipoprotein</fullName>
    </recommendedName>
</protein>
<organism evidence="3 4">
    <name type="scientific">Plantactinospora mayteni</name>
    <dbReference type="NCBI Taxonomy" id="566021"/>
    <lineage>
        <taxon>Bacteria</taxon>
        <taxon>Bacillati</taxon>
        <taxon>Actinomycetota</taxon>
        <taxon>Actinomycetes</taxon>
        <taxon>Micromonosporales</taxon>
        <taxon>Micromonosporaceae</taxon>
        <taxon>Plantactinospora</taxon>
    </lineage>
</organism>
<proteinExistence type="predicted"/>
<evidence type="ECO:0000256" key="2">
    <source>
        <dbReference type="SAM" id="SignalP"/>
    </source>
</evidence>
<dbReference type="EMBL" id="BONX01000023">
    <property type="protein sequence ID" value="GIG96935.1"/>
    <property type="molecule type" value="Genomic_DNA"/>
</dbReference>
<dbReference type="Proteomes" id="UP000621500">
    <property type="component" value="Unassembled WGS sequence"/>
</dbReference>
<feature type="signal peptide" evidence="2">
    <location>
        <begin position="1"/>
        <end position="24"/>
    </location>
</feature>
<feature type="chain" id="PRO_5046220108" description="Lipoprotein" evidence="2">
    <location>
        <begin position="25"/>
        <end position="200"/>
    </location>
</feature>
<evidence type="ECO:0000256" key="1">
    <source>
        <dbReference type="SAM" id="MobiDB-lite"/>
    </source>
</evidence>
<keyword evidence="2" id="KW-0732">Signal</keyword>
<evidence type="ECO:0000313" key="4">
    <source>
        <dbReference type="Proteomes" id="UP000621500"/>
    </source>
</evidence>
<comment type="caution">
    <text evidence="3">The sequence shown here is derived from an EMBL/GenBank/DDBJ whole genome shotgun (WGS) entry which is preliminary data.</text>
</comment>
<keyword evidence="4" id="KW-1185">Reference proteome</keyword>
<dbReference type="PROSITE" id="PS51257">
    <property type="entry name" value="PROKAR_LIPOPROTEIN"/>
    <property type="match status" value="1"/>
</dbReference>
<evidence type="ECO:0000313" key="3">
    <source>
        <dbReference type="EMBL" id="GIG96935.1"/>
    </source>
</evidence>
<feature type="compositionally biased region" description="Low complexity" evidence="1">
    <location>
        <begin position="29"/>
        <end position="48"/>
    </location>
</feature>
<sequence>METRPGVRRTLRILPALVVTGLLAAGCTGPEPDAPTGAATPTPTPTAGSALGDPAATGSGPDGTGAALSCAHVIDRIDAPPDGWTTMVAAVAMTRDRLEPSPTGGTDPARLFAKTGLVVRADSRVELAVPAGSAGRPWIGWGSPARPARALYFPGCPDESGWLAFAGGLWLDVPACVPVTVRSAGREERVRMRVGVDCPE</sequence>
<reference evidence="3 4" key="1">
    <citation type="submission" date="2021-01" db="EMBL/GenBank/DDBJ databases">
        <title>Whole genome shotgun sequence of Plantactinospora mayteni NBRC 109088.</title>
        <authorList>
            <person name="Komaki H."/>
            <person name="Tamura T."/>
        </authorList>
    </citation>
    <scope>NUCLEOTIDE SEQUENCE [LARGE SCALE GENOMIC DNA]</scope>
    <source>
        <strain evidence="3 4">NBRC 109088</strain>
    </source>
</reference>
<evidence type="ECO:0008006" key="5">
    <source>
        <dbReference type="Google" id="ProtNLM"/>
    </source>
</evidence>